<dbReference type="InterPro" id="IPR050283">
    <property type="entry name" value="E-box_TF_Regulators"/>
</dbReference>
<dbReference type="PANTHER" id="PTHR23349:SF68">
    <property type="entry name" value="FI14601P"/>
    <property type="match status" value="1"/>
</dbReference>
<organism evidence="3 4">
    <name type="scientific">Galendromus occidentalis</name>
    <name type="common">western predatory mite</name>
    <dbReference type="NCBI Taxonomy" id="34638"/>
    <lineage>
        <taxon>Eukaryota</taxon>
        <taxon>Metazoa</taxon>
        <taxon>Ecdysozoa</taxon>
        <taxon>Arthropoda</taxon>
        <taxon>Chelicerata</taxon>
        <taxon>Arachnida</taxon>
        <taxon>Acari</taxon>
        <taxon>Parasitiformes</taxon>
        <taxon>Mesostigmata</taxon>
        <taxon>Gamasina</taxon>
        <taxon>Phytoseioidea</taxon>
        <taxon>Phytoseiidae</taxon>
        <taxon>Typhlodrominae</taxon>
        <taxon>Galendromus</taxon>
    </lineage>
</organism>
<dbReference type="GO" id="GO:0000977">
    <property type="term" value="F:RNA polymerase II transcription regulatory region sequence-specific DNA binding"/>
    <property type="evidence" value="ECO:0007669"/>
    <property type="project" value="TreeGrafter"/>
</dbReference>
<dbReference type="SUPFAM" id="SSF47459">
    <property type="entry name" value="HLH, helix-loop-helix DNA-binding domain"/>
    <property type="match status" value="1"/>
</dbReference>
<dbReference type="AlphaFoldDB" id="A0AAJ6QSC3"/>
<evidence type="ECO:0000313" key="3">
    <source>
        <dbReference type="Proteomes" id="UP000694867"/>
    </source>
</evidence>
<dbReference type="PROSITE" id="PS50888">
    <property type="entry name" value="BHLH"/>
    <property type="match status" value="1"/>
</dbReference>
<dbReference type="SMART" id="SM00353">
    <property type="entry name" value="HLH"/>
    <property type="match status" value="1"/>
</dbReference>
<dbReference type="KEGG" id="goe:100900824"/>
<keyword evidence="3" id="KW-1185">Reference proteome</keyword>
<evidence type="ECO:0000313" key="4">
    <source>
        <dbReference type="RefSeq" id="XP_003742451.2"/>
    </source>
</evidence>
<dbReference type="CDD" id="cd11466">
    <property type="entry name" value="bHLH_TS_HAND"/>
    <property type="match status" value="1"/>
</dbReference>
<proteinExistence type="predicted"/>
<dbReference type="Proteomes" id="UP000694867">
    <property type="component" value="Unplaced"/>
</dbReference>
<protein>
    <submittedName>
        <fullName evidence="4">Heart- and neural crest derivatives-expressed protein 2</fullName>
    </submittedName>
</protein>
<dbReference type="GeneID" id="100900824"/>
<name>A0AAJ6QSC3_9ACAR</name>
<evidence type="ECO:0000259" key="2">
    <source>
        <dbReference type="PROSITE" id="PS50888"/>
    </source>
</evidence>
<evidence type="ECO:0000256" key="1">
    <source>
        <dbReference type="SAM" id="MobiDB-lite"/>
    </source>
</evidence>
<dbReference type="GO" id="GO:0046983">
    <property type="term" value="F:protein dimerization activity"/>
    <property type="evidence" value="ECO:0007669"/>
    <property type="project" value="InterPro"/>
</dbReference>
<dbReference type="GO" id="GO:0032502">
    <property type="term" value="P:developmental process"/>
    <property type="evidence" value="ECO:0007669"/>
    <property type="project" value="TreeGrafter"/>
</dbReference>
<gene>
    <name evidence="4" type="primary">LOC100900824</name>
</gene>
<feature type="domain" description="BHLH" evidence="2">
    <location>
        <begin position="12"/>
        <end position="64"/>
    </location>
</feature>
<dbReference type="RefSeq" id="XP_003742451.2">
    <property type="nucleotide sequence ID" value="XM_003742403.2"/>
</dbReference>
<dbReference type="PANTHER" id="PTHR23349">
    <property type="entry name" value="BASIC HELIX-LOOP-HELIX TRANSCRIPTION FACTOR, TWIST"/>
    <property type="match status" value="1"/>
</dbReference>
<dbReference type="GO" id="GO:0000981">
    <property type="term" value="F:DNA-binding transcription factor activity, RNA polymerase II-specific"/>
    <property type="evidence" value="ECO:0007669"/>
    <property type="project" value="TreeGrafter"/>
</dbReference>
<dbReference type="InterPro" id="IPR036638">
    <property type="entry name" value="HLH_DNA-bd_sf"/>
</dbReference>
<dbReference type="Gene3D" id="4.10.280.10">
    <property type="entry name" value="Helix-loop-helix DNA-binding domain"/>
    <property type="match status" value="1"/>
</dbReference>
<accession>A0AAJ6QSC3</accession>
<dbReference type="InterPro" id="IPR011598">
    <property type="entry name" value="bHLH_dom"/>
</dbReference>
<dbReference type="Pfam" id="PF00010">
    <property type="entry name" value="HLH"/>
    <property type="match status" value="1"/>
</dbReference>
<sequence>MSRDDFDGCDSPSVSGDDRKERRRTHSINSAFSRLRSHIPNVPRDTKLSKIKTLRLAIAYISYLQDVLTSGKPCVISDGCGSGISDEEDEKNDPSLHRLARGRTGWPHQVWASEFASDLCLNKSSDNPP</sequence>
<feature type="region of interest" description="Disordered" evidence="1">
    <location>
        <begin position="1"/>
        <end position="29"/>
    </location>
</feature>
<reference evidence="4" key="1">
    <citation type="submission" date="2025-08" db="UniProtKB">
        <authorList>
            <consortium name="RefSeq"/>
        </authorList>
    </citation>
    <scope>IDENTIFICATION</scope>
</reference>